<proteinExistence type="predicted"/>
<keyword evidence="2" id="KW-1133">Transmembrane helix</keyword>
<evidence type="ECO:0000256" key="2">
    <source>
        <dbReference type="SAM" id="Phobius"/>
    </source>
</evidence>
<feature type="transmembrane region" description="Helical" evidence="2">
    <location>
        <begin position="398"/>
        <end position="418"/>
    </location>
</feature>
<gene>
    <name evidence="4" type="ORF">WJX81_006502</name>
</gene>
<dbReference type="PROSITE" id="PS51257">
    <property type="entry name" value="PROKAR_LIPOPROTEIN"/>
    <property type="match status" value="1"/>
</dbReference>
<feature type="region of interest" description="Disordered" evidence="1">
    <location>
        <begin position="354"/>
        <end position="373"/>
    </location>
</feature>
<dbReference type="Gene3D" id="2.40.128.20">
    <property type="match status" value="1"/>
</dbReference>
<accession>A0AAW1RLV4</accession>
<dbReference type="Proteomes" id="UP001445335">
    <property type="component" value="Unassembled WGS sequence"/>
</dbReference>
<keyword evidence="2" id="KW-0812">Transmembrane</keyword>
<evidence type="ECO:0000256" key="1">
    <source>
        <dbReference type="SAM" id="MobiDB-lite"/>
    </source>
</evidence>
<dbReference type="EMBL" id="JALJOU010000031">
    <property type="protein sequence ID" value="KAK9834886.1"/>
    <property type="molecule type" value="Genomic_DNA"/>
</dbReference>
<feature type="signal peptide" evidence="3">
    <location>
        <begin position="1"/>
        <end position="25"/>
    </location>
</feature>
<keyword evidence="3" id="KW-0732">Signal</keyword>
<feature type="transmembrane region" description="Helical" evidence="2">
    <location>
        <begin position="439"/>
        <end position="464"/>
    </location>
</feature>
<evidence type="ECO:0000256" key="3">
    <source>
        <dbReference type="SAM" id="SignalP"/>
    </source>
</evidence>
<protein>
    <submittedName>
        <fullName evidence="4">Uncharacterized protein</fullName>
    </submittedName>
</protein>
<organism evidence="4 5">
    <name type="scientific">Elliptochloris bilobata</name>
    <dbReference type="NCBI Taxonomy" id="381761"/>
    <lineage>
        <taxon>Eukaryota</taxon>
        <taxon>Viridiplantae</taxon>
        <taxon>Chlorophyta</taxon>
        <taxon>core chlorophytes</taxon>
        <taxon>Trebouxiophyceae</taxon>
        <taxon>Trebouxiophyceae incertae sedis</taxon>
        <taxon>Elliptochloris clade</taxon>
        <taxon>Elliptochloris</taxon>
    </lineage>
</organism>
<sequence length="512" mass="54109">MRCRQAGLVAALLWALSLHFTTVSCNDLFYREHRRLLSATPTQLSAADVAADAAVQLASTQSGSDAAPTKPAWNTTCPPTGFDSLRPFDLAAFVGRPWYAQLMMPVSWQPISSLYCVRTYYEPTDYRDLTKPLLVHDYSNYGMVNGEPLGSGGVAKVTYKIAARVYDPAVPSKMLVGPYFPHAGLNLTGRVRFDVPEPLPLDPAADLPPQLLGSAWVVAAGPGRAGQPDFQGYDWVVLSGGPPTTPSSGACRTGSAVPAVEALQTTNVGLWLYARVPFDAHSAAVMMREVQRLGYDAGVLYAVTQSGCVYAGADAALGGGTADDVAAAATAADIMRGVAAAGALPPSATAAQQKALGPARCSQGGKNRKRPSRNLLDTTMAWGDIMTLLATQLASHRIAPSGALVSVLVLAWVATATAKGDYRMGPVPFGNSSAHRDATVSALLSSALTWVLFLPTSLVLYAVLATHHWLDVGPFAASSDPYELPAQVEVLFAALWSVSAWRGIYTGLRPYI</sequence>
<evidence type="ECO:0000313" key="4">
    <source>
        <dbReference type="EMBL" id="KAK9834886.1"/>
    </source>
</evidence>
<dbReference type="InterPro" id="IPR012674">
    <property type="entry name" value="Calycin"/>
</dbReference>
<keyword evidence="5" id="KW-1185">Reference proteome</keyword>
<comment type="caution">
    <text evidence="4">The sequence shown here is derived from an EMBL/GenBank/DDBJ whole genome shotgun (WGS) entry which is preliminary data.</text>
</comment>
<keyword evidence="2" id="KW-0472">Membrane</keyword>
<feature type="chain" id="PRO_5043946042" evidence="3">
    <location>
        <begin position="26"/>
        <end position="512"/>
    </location>
</feature>
<evidence type="ECO:0000313" key="5">
    <source>
        <dbReference type="Proteomes" id="UP001445335"/>
    </source>
</evidence>
<reference evidence="4 5" key="1">
    <citation type="journal article" date="2024" name="Nat. Commun.">
        <title>Phylogenomics reveals the evolutionary origins of lichenization in chlorophyte algae.</title>
        <authorList>
            <person name="Puginier C."/>
            <person name="Libourel C."/>
            <person name="Otte J."/>
            <person name="Skaloud P."/>
            <person name="Haon M."/>
            <person name="Grisel S."/>
            <person name="Petersen M."/>
            <person name="Berrin J.G."/>
            <person name="Delaux P.M."/>
            <person name="Dal Grande F."/>
            <person name="Keller J."/>
        </authorList>
    </citation>
    <scope>NUCLEOTIDE SEQUENCE [LARGE SCALE GENOMIC DNA]</scope>
    <source>
        <strain evidence="4 5">SAG 245.80</strain>
    </source>
</reference>
<dbReference type="AlphaFoldDB" id="A0AAW1RLV4"/>
<name>A0AAW1RLV4_9CHLO</name>